<dbReference type="EMBL" id="CAJVPS010002037">
    <property type="protein sequence ID" value="CAG8558252.1"/>
    <property type="molecule type" value="Genomic_DNA"/>
</dbReference>
<dbReference type="GO" id="GO:0006302">
    <property type="term" value="P:double-strand break repair"/>
    <property type="evidence" value="ECO:0007669"/>
    <property type="project" value="UniProtKB-ARBA"/>
</dbReference>
<gene>
    <name evidence="2" type="ORF">ALEPTO_LOCUS6221</name>
</gene>
<accession>A0A9N9B7N8</accession>
<protein>
    <submittedName>
        <fullName evidence="2">8472_t:CDS:1</fullName>
    </submittedName>
</protein>
<reference evidence="2" key="1">
    <citation type="submission" date="2021-06" db="EMBL/GenBank/DDBJ databases">
        <authorList>
            <person name="Kallberg Y."/>
            <person name="Tangrot J."/>
            <person name="Rosling A."/>
        </authorList>
    </citation>
    <scope>NUCLEOTIDE SEQUENCE</scope>
    <source>
        <strain evidence="2">FL130A</strain>
    </source>
</reference>
<dbReference type="CDD" id="cd06260">
    <property type="entry name" value="DUF820-like"/>
    <property type="match status" value="1"/>
</dbReference>
<feature type="domain" description="Putative restriction endonuclease" evidence="1">
    <location>
        <begin position="192"/>
        <end position="302"/>
    </location>
</feature>
<organism evidence="2 3">
    <name type="scientific">Ambispora leptoticha</name>
    <dbReference type="NCBI Taxonomy" id="144679"/>
    <lineage>
        <taxon>Eukaryota</taxon>
        <taxon>Fungi</taxon>
        <taxon>Fungi incertae sedis</taxon>
        <taxon>Mucoromycota</taxon>
        <taxon>Glomeromycotina</taxon>
        <taxon>Glomeromycetes</taxon>
        <taxon>Archaeosporales</taxon>
        <taxon>Ambisporaceae</taxon>
        <taxon>Ambispora</taxon>
    </lineage>
</organism>
<dbReference type="Pfam" id="PF05685">
    <property type="entry name" value="Uma2"/>
    <property type="match status" value="1"/>
</dbReference>
<dbReference type="InterPro" id="IPR008538">
    <property type="entry name" value="Uma2"/>
</dbReference>
<sequence>ENVELKRGIDELKKELEFKKNCKFQEKCILIARVLLGEEPVVEYRPSFMEGLELDAFFRSNRIALEVQGAQHRLHNTSWYKDVKKNSKTLLIVIGRKDACVKIMEFSYLSLTRLTSRQLNFLHSHHSNTMPPSLQNELFSKWSSAFDSARHKLLAIKRQEGFEEVKRKGITIDKEVSRRLYLEFCEGEPKVSVNHRLIDGKIEAYEMPLDPHSAVQGELTYIIRSWSSRLRVHGEMDIIVGTGSVYRPDICVRPLNRHQPQSSRAVNSSGNPYPTLVVEIGNTESLNSLHELAEKYFSQRTTIQIYLAIKLYPPRRNNTFALLAMLYLRNNQNPTTPVVVKSFGTAPLSDHSRIYLQSIERDEFINGVGFGEAPCDGANIGEYQLAIPTNLLFNDVPGGVPGGVPNNFIVDLWSLQDAILNN</sequence>
<dbReference type="OrthoDB" id="2307807at2759"/>
<evidence type="ECO:0000259" key="1">
    <source>
        <dbReference type="Pfam" id="PF05685"/>
    </source>
</evidence>
<evidence type="ECO:0000313" key="2">
    <source>
        <dbReference type="EMBL" id="CAG8558252.1"/>
    </source>
</evidence>
<comment type="caution">
    <text evidence="2">The sequence shown here is derived from an EMBL/GenBank/DDBJ whole genome shotgun (WGS) entry which is preliminary data.</text>
</comment>
<dbReference type="InterPro" id="IPR012296">
    <property type="entry name" value="Nuclease_put_TT1808"/>
</dbReference>
<evidence type="ECO:0000313" key="3">
    <source>
        <dbReference type="Proteomes" id="UP000789508"/>
    </source>
</evidence>
<name>A0A9N9B7N8_9GLOM</name>
<keyword evidence="3" id="KW-1185">Reference proteome</keyword>
<dbReference type="InterPro" id="IPR011335">
    <property type="entry name" value="Restrct_endonuc-II-like"/>
</dbReference>
<proteinExistence type="predicted"/>
<dbReference type="AlphaFoldDB" id="A0A9N9B7N8"/>
<dbReference type="Proteomes" id="UP000789508">
    <property type="component" value="Unassembled WGS sequence"/>
</dbReference>
<dbReference type="Gene3D" id="3.90.1570.10">
    <property type="entry name" value="tt1808, chain A"/>
    <property type="match status" value="1"/>
</dbReference>
<dbReference type="SUPFAM" id="SSF52980">
    <property type="entry name" value="Restriction endonuclease-like"/>
    <property type="match status" value="1"/>
</dbReference>
<feature type="non-terminal residue" evidence="2">
    <location>
        <position position="422"/>
    </location>
</feature>